<dbReference type="PANTHER" id="PTHR30055:SF234">
    <property type="entry name" value="HTH-TYPE TRANSCRIPTIONAL REGULATOR BETI"/>
    <property type="match status" value="1"/>
</dbReference>
<dbReference type="PROSITE" id="PS50977">
    <property type="entry name" value="HTH_TETR_2"/>
    <property type="match status" value="1"/>
</dbReference>
<feature type="DNA-binding region" description="H-T-H motif" evidence="4">
    <location>
        <begin position="48"/>
        <end position="67"/>
    </location>
</feature>
<sequence>MRSGSASACHRWKGNRVVLRSPKSEEKREAILQAAVVVIAKNGVHGATTRKIAAEAGINLATLHYQFENKEAILLSVLGHLASKYRQNLEQTFARPEPLRDRIERLLTYIWGEVQKNPHEQLTLFDLTLYALTTPGSEWMGKKKYDEYLVLYRDALASSSEITAGSLEIDVDALTNFIFTGFIGLVLQWLATANTPRARQQLQTLITAAQRVFL</sequence>
<keyword evidence="2 4" id="KW-0238">DNA-binding</keyword>
<dbReference type="Proteomes" id="UP000277007">
    <property type="component" value="Unassembled WGS sequence"/>
</dbReference>
<evidence type="ECO:0000256" key="1">
    <source>
        <dbReference type="ARBA" id="ARBA00023015"/>
    </source>
</evidence>
<dbReference type="PRINTS" id="PR00455">
    <property type="entry name" value="HTHTETR"/>
</dbReference>
<evidence type="ECO:0000256" key="4">
    <source>
        <dbReference type="PROSITE-ProRule" id="PRU00335"/>
    </source>
</evidence>
<comment type="caution">
    <text evidence="6">The sequence shown here is derived from an EMBL/GenBank/DDBJ whole genome shotgun (WGS) entry which is preliminary data.</text>
</comment>
<keyword evidence="7" id="KW-1185">Reference proteome</keyword>
<dbReference type="InterPro" id="IPR009057">
    <property type="entry name" value="Homeodomain-like_sf"/>
</dbReference>
<name>A0A3S0HZJ0_9PROT</name>
<dbReference type="SUPFAM" id="SSF46689">
    <property type="entry name" value="Homeodomain-like"/>
    <property type="match status" value="1"/>
</dbReference>
<evidence type="ECO:0000259" key="5">
    <source>
        <dbReference type="PROSITE" id="PS50977"/>
    </source>
</evidence>
<dbReference type="InterPro" id="IPR050109">
    <property type="entry name" value="HTH-type_TetR-like_transc_reg"/>
</dbReference>
<dbReference type="InterPro" id="IPR001647">
    <property type="entry name" value="HTH_TetR"/>
</dbReference>
<evidence type="ECO:0000256" key="3">
    <source>
        <dbReference type="ARBA" id="ARBA00023163"/>
    </source>
</evidence>
<dbReference type="SUPFAM" id="SSF48498">
    <property type="entry name" value="Tetracyclin repressor-like, C-terminal domain"/>
    <property type="match status" value="1"/>
</dbReference>
<dbReference type="GO" id="GO:0000976">
    <property type="term" value="F:transcription cis-regulatory region binding"/>
    <property type="evidence" value="ECO:0007669"/>
    <property type="project" value="TreeGrafter"/>
</dbReference>
<proteinExistence type="predicted"/>
<gene>
    <name evidence="6" type="ORF">EJ903_15345</name>
</gene>
<evidence type="ECO:0000256" key="2">
    <source>
        <dbReference type="ARBA" id="ARBA00023125"/>
    </source>
</evidence>
<reference evidence="6 7" key="1">
    <citation type="submission" date="2018-12" db="EMBL/GenBank/DDBJ databases">
        <authorList>
            <person name="Yang Y."/>
        </authorList>
    </citation>
    <scope>NUCLEOTIDE SEQUENCE [LARGE SCALE GENOMIC DNA]</scope>
    <source>
        <strain evidence="6 7">L-25-5w-1</strain>
    </source>
</reference>
<accession>A0A3S0HZJ0</accession>
<organism evidence="6 7">
    <name type="scientific">Azospirillum griseum</name>
    <dbReference type="NCBI Taxonomy" id="2496639"/>
    <lineage>
        <taxon>Bacteria</taxon>
        <taxon>Pseudomonadati</taxon>
        <taxon>Pseudomonadota</taxon>
        <taxon>Alphaproteobacteria</taxon>
        <taxon>Rhodospirillales</taxon>
        <taxon>Azospirillaceae</taxon>
        <taxon>Azospirillum</taxon>
    </lineage>
</organism>
<dbReference type="OrthoDB" id="63332at2"/>
<dbReference type="Pfam" id="PF00440">
    <property type="entry name" value="TetR_N"/>
    <property type="match status" value="1"/>
</dbReference>
<evidence type="ECO:0000313" key="7">
    <source>
        <dbReference type="Proteomes" id="UP000277007"/>
    </source>
</evidence>
<dbReference type="InterPro" id="IPR036271">
    <property type="entry name" value="Tet_transcr_reg_TetR-rel_C_sf"/>
</dbReference>
<dbReference type="EMBL" id="RXMA01000014">
    <property type="protein sequence ID" value="RTR18610.1"/>
    <property type="molecule type" value="Genomic_DNA"/>
</dbReference>
<dbReference type="AlphaFoldDB" id="A0A3S0HZJ0"/>
<dbReference type="PANTHER" id="PTHR30055">
    <property type="entry name" value="HTH-TYPE TRANSCRIPTIONAL REGULATOR RUTR"/>
    <property type="match status" value="1"/>
</dbReference>
<evidence type="ECO:0000313" key="6">
    <source>
        <dbReference type="EMBL" id="RTR18610.1"/>
    </source>
</evidence>
<dbReference type="Gene3D" id="1.10.357.10">
    <property type="entry name" value="Tetracycline Repressor, domain 2"/>
    <property type="match status" value="1"/>
</dbReference>
<keyword evidence="3" id="KW-0804">Transcription</keyword>
<keyword evidence="1" id="KW-0805">Transcription regulation</keyword>
<dbReference type="GO" id="GO:0003700">
    <property type="term" value="F:DNA-binding transcription factor activity"/>
    <property type="evidence" value="ECO:0007669"/>
    <property type="project" value="TreeGrafter"/>
</dbReference>
<protein>
    <submittedName>
        <fullName evidence="6">TetR/AcrR family transcriptional regulator</fullName>
    </submittedName>
</protein>
<feature type="domain" description="HTH tetR-type" evidence="5">
    <location>
        <begin position="25"/>
        <end position="85"/>
    </location>
</feature>